<reference evidence="3 4" key="1">
    <citation type="journal article" date="2019" name="Nat. Med.">
        <title>A library of human gut bacterial isolates paired with longitudinal multiomics data enables mechanistic microbiome research.</title>
        <authorList>
            <person name="Poyet M."/>
            <person name="Groussin M."/>
            <person name="Gibbons S.M."/>
            <person name="Avila-Pacheco J."/>
            <person name="Jiang X."/>
            <person name="Kearney S.M."/>
            <person name="Perrotta A.R."/>
            <person name="Berdy B."/>
            <person name="Zhao S."/>
            <person name="Lieberman T.D."/>
            <person name="Swanson P.K."/>
            <person name="Smith M."/>
            <person name="Roesemann S."/>
            <person name="Alexander J.E."/>
            <person name="Rich S.A."/>
            <person name="Livny J."/>
            <person name="Vlamakis H."/>
            <person name="Clish C."/>
            <person name="Bullock K."/>
            <person name="Deik A."/>
            <person name="Scott J."/>
            <person name="Pierce K.A."/>
            <person name="Xavier R.J."/>
            <person name="Alm E.J."/>
        </authorList>
    </citation>
    <scope>NUCLEOTIDE SEQUENCE [LARGE SCALE GENOMIC DNA]</scope>
    <source>
        <strain evidence="3 4">BIOML-A4</strain>
    </source>
</reference>
<dbReference type="PANTHER" id="PTHR43649:SF11">
    <property type="entry name" value="ABC TRANSPORTER SUBSTRATE-BINDING PROTEIN YESO-RELATED"/>
    <property type="match status" value="1"/>
</dbReference>
<accession>A0A6L6LS80</accession>
<feature type="chain" id="PRO_5039649777" evidence="2">
    <location>
        <begin position="20"/>
        <end position="448"/>
    </location>
</feature>
<sequence length="448" mass="48486">MKKLLSIVLSVVLAAGLLAGCSSSSSGSTSTASQGSTPASTASTDNGEKKVIRVAWWGGQARADMTTQVCEMYMAEHPDVQIEVEFSDYTGYFDKLAVEAASGTMPDIFQATRDNVVEFSDKGLLLPLNEYVDSGVLDFSQVSEDAKSTLTRDGNLYGIILGSIAGAMSYDPDVVKEAGVEIYDAMPWSEFVQAAKTIYEKTGVQTSFDSGDPITQVAMVARAKGYQLYSEDGKSLGFPDASIPTEYFQRYEDGLKEGYIVDPQIYVERDVGAVEQRPIVDGMVWNDFGWCNAQGLYDAMQGAGRNMAMVSYPVADDATTPSNYLRVGTSFHVSANTQYPEVCADFLSYFMNSIEANKVLNAERGAPVNSEVLAALSADAEGFQKDMLDFMGKVGEYCSPYEVFDPAAQSEVIDVLKSLLEQVGYGKMSAQEAGEEFFTKANDILQAA</sequence>
<dbReference type="Gene3D" id="3.40.190.10">
    <property type="entry name" value="Periplasmic binding protein-like II"/>
    <property type="match status" value="2"/>
</dbReference>
<protein>
    <submittedName>
        <fullName evidence="3">Extracellular solute-binding protein</fullName>
    </submittedName>
</protein>
<comment type="caution">
    <text evidence="3">The sequence shown here is derived from an EMBL/GenBank/DDBJ whole genome shotgun (WGS) entry which is preliminary data.</text>
</comment>
<dbReference type="Pfam" id="PF13416">
    <property type="entry name" value="SBP_bac_8"/>
    <property type="match status" value="1"/>
</dbReference>
<evidence type="ECO:0000313" key="3">
    <source>
        <dbReference type="EMBL" id="MTS27580.1"/>
    </source>
</evidence>
<dbReference type="PROSITE" id="PS51257">
    <property type="entry name" value="PROKAR_LIPOPROTEIN"/>
    <property type="match status" value="1"/>
</dbReference>
<evidence type="ECO:0000313" key="4">
    <source>
        <dbReference type="Proteomes" id="UP000472755"/>
    </source>
</evidence>
<dbReference type="EMBL" id="WMZU01000013">
    <property type="protein sequence ID" value="MTS27580.1"/>
    <property type="molecule type" value="Genomic_DNA"/>
</dbReference>
<evidence type="ECO:0000256" key="1">
    <source>
        <dbReference type="SAM" id="MobiDB-lite"/>
    </source>
</evidence>
<organism evidence="3 4">
    <name type="scientific">Ruthenibacterium lactatiformans</name>
    <dbReference type="NCBI Taxonomy" id="1550024"/>
    <lineage>
        <taxon>Bacteria</taxon>
        <taxon>Bacillati</taxon>
        <taxon>Bacillota</taxon>
        <taxon>Clostridia</taxon>
        <taxon>Eubacteriales</taxon>
        <taxon>Oscillospiraceae</taxon>
        <taxon>Ruthenibacterium</taxon>
    </lineage>
</organism>
<dbReference type="Proteomes" id="UP000472755">
    <property type="component" value="Unassembled WGS sequence"/>
</dbReference>
<feature type="compositionally biased region" description="Low complexity" evidence="1">
    <location>
        <begin position="23"/>
        <end position="44"/>
    </location>
</feature>
<dbReference type="SUPFAM" id="SSF53850">
    <property type="entry name" value="Periplasmic binding protein-like II"/>
    <property type="match status" value="1"/>
</dbReference>
<dbReference type="InterPro" id="IPR006059">
    <property type="entry name" value="SBP"/>
</dbReference>
<feature type="signal peptide" evidence="2">
    <location>
        <begin position="1"/>
        <end position="19"/>
    </location>
</feature>
<name>A0A6L6LS80_9FIRM</name>
<dbReference type="RefSeq" id="WP_009326193.1">
    <property type="nucleotide sequence ID" value="NZ_WMZN01000013.1"/>
</dbReference>
<dbReference type="InterPro" id="IPR050490">
    <property type="entry name" value="Bact_solute-bd_prot1"/>
</dbReference>
<evidence type="ECO:0000256" key="2">
    <source>
        <dbReference type="SAM" id="SignalP"/>
    </source>
</evidence>
<dbReference type="PANTHER" id="PTHR43649">
    <property type="entry name" value="ARABINOSE-BINDING PROTEIN-RELATED"/>
    <property type="match status" value="1"/>
</dbReference>
<proteinExistence type="predicted"/>
<gene>
    <name evidence="3" type="ORF">GMD59_09800</name>
</gene>
<feature type="region of interest" description="Disordered" evidence="1">
    <location>
        <begin position="23"/>
        <end position="46"/>
    </location>
</feature>
<dbReference type="AlphaFoldDB" id="A0A6L6LS80"/>
<keyword evidence="2" id="KW-0732">Signal</keyword>